<organism evidence="1">
    <name type="scientific">marine sediment metagenome</name>
    <dbReference type="NCBI Taxonomy" id="412755"/>
    <lineage>
        <taxon>unclassified sequences</taxon>
        <taxon>metagenomes</taxon>
        <taxon>ecological metagenomes</taxon>
    </lineage>
</organism>
<gene>
    <name evidence="1" type="ORF">LCGC14_2524490</name>
</gene>
<dbReference type="AlphaFoldDB" id="A0A0F9AVS9"/>
<evidence type="ECO:0000313" key="1">
    <source>
        <dbReference type="EMBL" id="KKL13565.1"/>
    </source>
</evidence>
<sequence>MWCPVAGVDVTETYDWIDGEYVFGVIITAPSEKPLNNYQMQVMMEWLAEEYGHDGWILESIEEPSSA</sequence>
<dbReference type="EMBL" id="LAZR01040808">
    <property type="protein sequence ID" value="KKL13565.1"/>
    <property type="molecule type" value="Genomic_DNA"/>
</dbReference>
<reference evidence="1" key="1">
    <citation type="journal article" date="2015" name="Nature">
        <title>Complex archaea that bridge the gap between prokaryotes and eukaryotes.</title>
        <authorList>
            <person name="Spang A."/>
            <person name="Saw J.H."/>
            <person name="Jorgensen S.L."/>
            <person name="Zaremba-Niedzwiedzka K."/>
            <person name="Martijn J."/>
            <person name="Lind A.E."/>
            <person name="van Eijk R."/>
            <person name="Schleper C."/>
            <person name="Guy L."/>
            <person name="Ettema T.J."/>
        </authorList>
    </citation>
    <scope>NUCLEOTIDE SEQUENCE</scope>
</reference>
<name>A0A0F9AVS9_9ZZZZ</name>
<protein>
    <submittedName>
        <fullName evidence="1">Uncharacterized protein</fullName>
    </submittedName>
</protein>
<proteinExistence type="predicted"/>
<comment type="caution">
    <text evidence="1">The sequence shown here is derived from an EMBL/GenBank/DDBJ whole genome shotgun (WGS) entry which is preliminary data.</text>
</comment>
<accession>A0A0F9AVS9</accession>